<name>A0ABQ0LLG3_MYCCL</name>
<sequence length="708" mass="72685">MLSSSLVVLALLSTRAYASVLRFPAPGPMVIGGSDSASASASGSVCATVTATVTVYTNLPSASSSASLQSAPVGSPLPLAFAPPSFPAASSASSVVSTAFSVATGGAAVAHVALDRIANGQHGNANSLSPSVPASSAASAVSSIASSASSAVNRVVHQVVHTRPVPNVFAPALSVPSASASISASGSVGASASVSASVALPSASAVSDALAAITPIANEANNATNSLNQLYAIVNRAGSSLSSSATNLRRFANALNTLNGDINTLSSSLASAGGANGAVGGLSNNVTSSQLASAATSLANQLNLFATHLSALVTSPNFPAINPSALVSSVSALQNNAAVFFTALLPHTGTGSGAGQNAAAGTAWDAANKSLSMCIVNLKTMKTARILTRLLVLDVPQNQTNSEFHVLALTRSASSPAAQQLSSAYGDRLRVVEGNLDAPAGIRSIFDDAKTTGDGIWGVFCVLAFPGLGANADGEEAQGTMLTDLSFEYGVSHFIFSSSDRGGEYYDDEMKTLDRVAKIRIERRVKELGTKGLKWTILRPGFFMENYDGFIGAIAVGVLKAGLKPTTTNRMVAVDDIGYVAAAVFRNPTQYAGQIIAISDQVTTMEEQQAQYRAATGKNLPSIPWLLAMLIIMMNGHTKELLADIERIHEARETGLCVEVVAQAEAARTAYPEMQSLQKWAESRKAGAAQRGEKWNQISLWALITGKH</sequence>
<dbReference type="Pfam" id="PF05368">
    <property type="entry name" value="NmrA"/>
    <property type="match status" value="1"/>
</dbReference>
<dbReference type="Gene3D" id="3.40.50.720">
    <property type="entry name" value="NAD(P)-binding Rossmann-like Domain"/>
    <property type="match status" value="1"/>
</dbReference>
<feature type="chain" id="PRO_5046769746" description="NmrA-like domain-containing protein" evidence="3">
    <location>
        <begin position="19"/>
        <end position="708"/>
    </location>
</feature>
<reference evidence="5" key="1">
    <citation type="submission" date="2014-09" db="EMBL/GenBank/DDBJ databases">
        <title>Genome sequence of the luminous mushroom Mycena chlorophos for searching fungal bioluminescence genes.</title>
        <authorList>
            <person name="Tanaka Y."/>
            <person name="Kasuga D."/>
            <person name="Oba Y."/>
            <person name="Hase S."/>
            <person name="Sato K."/>
            <person name="Oba Y."/>
            <person name="Sakakibara Y."/>
        </authorList>
    </citation>
    <scope>NUCLEOTIDE SEQUENCE</scope>
</reference>
<evidence type="ECO:0000313" key="5">
    <source>
        <dbReference type="EMBL" id="GAT51948.1"/>
    </source>
</evidence>
<keyword evidence="6" id="KW-1185">Reference proteome</keyword>
<protein>
    <recommendedName>
        <fullName evidence="4">NmrA-like domain-containing protein</fullName>
    </recommendedName>
</protein>
<dbReference type="EMBL" id="DF847482">
    <property type="protein sequence ID" value="GAT51948.1"/>
    <property type="molecule type" value="Genomic_DNA"/>
</dbReference>
<evidence type="ECO:0000259" key="4">
    <source>
        <dbReference type="Pfam" id="PF05368"/>
    </source>
</evidence>
<keyword evidence="2" id="KW-0521">NADP</keyword>
<evidence type="ECO:0000256" key="1">
    <source>
        <dbReference type="ARBA" id="ARBA00006328"/>
    </source>
</evidence>
<accession>A0ABQ0LLG3</accession>
<organism evidence="5 6">
    <name type="scientific">Mycena chlorophos</name>
    <name type="common">Agaric fungus</name>
    <name type="synonym">Agaricus chlorophos</name>
    <dbReference type="NCBI Taxonomy" id="658473"/>
    <lineage>
        <taxon>Eukaryota</taxon>
        <taxon>Fungi</taxon>
        <taxon>Dikarya</taxon>
        <taxon>Basidiomycota</taxon>
        <taxon>Agaricomycotina</taxon>
        <taxon>Agaricomycetes</taxon>
        <taxon>Agaricomycetidae</taxon>
        <taxon>Agaricales</taxon>
        <taxon>Marasmiineae</taxon>
        <taxon>Mycenaceae</taxon>
        <taxon>Mycena</taxon>
    </lineage>
</organism>
<dbReference type="InterPro" id="IPR051164">
    <property type="entry name" value="NmrA-like_oxidored"/>
</dbReference>
<gene>
    <name evidence="5" type="ORF">MCHLO_09041</name>
</gene>
<dbReference type="Gene3D" id="3.90.25.10">
    <property type="entry name" value="UDP-galactose 4-epimerase, domain 1"/>
    <property type="match status" value="1"/>
</dbReference>
<evidence type="ECO:0000313" key="6">
    <source>
        <dbReference type="Proteomes" id="UP000815677"/>
    </source>
</evidence>
<evidence type="ECO:0000256" key="2">
    <source>
        <dbReference type="ARBA" id="ARBA00022857"/>
    </source>
</evidence>
<dbReference type="SUPFAM" id="SSF51735">
    <property type="entry name" value="NAD(P)-binding Rossmann-fold domains"/>
    <property type="match status" value="1"/>
</dbReference>
<proteinExistence type="inferred from homology"/>
<feature type="signal peptide" evidence="3">
    <location>
        <begin position="1"/>
        <end position="18"/>
    </location>
</feature>
<feature type="domain" description="NmrA-like" evidence="4">
    <location>
        <begin position="400"/>
        <end position="621"/>
    </location>
</feature>
<comment type="similarity">
    <text evidence="1">Belongs to the NmrA-type oxidoreductase family.</text>
</comment>
<dbReference type="Proteomes" id="UP000815677">
    <property type="component" value="Unassembled WGS sequence"/>
</dbReference>
<dbReference type="InterPro" id="IPR008030">
    <property type="entry name" value="NmrA-like"/>
</dbReference>
<keyword evidence="3" id="KW-0732">Signal</keyword>
<dbReference type="InterPro" id="IPR036291">
    <property type="entry name" value="NAD(P)-bd_dom_sf"/>
</dbReference>
<evidence type="ECO:0000256" key="3">
    <source>
        <dbReference type="SAM" id="SignalP"/>
    </source>
</evidence>
<dbReference type="PANTHER" id="PTHR42748">
    <property type="entry name" value="NITROGEN METABOLITE REPRESSION PROTEIN NMRA FAMILY MEMBER"/>
    <property type="match status" value="1"/>
</dbReference>
<dbReference type="PANTHER" id="PTHR42748:SF7">
    <property type="entry name" value="NMRA LIKE REDOX SENSOR 1-RELATED"/>
    <property type="match status" value="1"/>
</dbReference>